<accession>A0A1I7HAB5</accession>
<protein>
    <submittedName>
        <fullName evidence="7">Membrane protein</fullName>
    </submittedName>
</protein>
<dbReference type="RefSeq" id="WP_090163791.1">
    <property type="nucleotide sequence ID" value="NZ_CACVNK010000006.1"/>
</dbReference>
<dbReference type="PANTHER" id="PTHR30213">
    <property type="entry name" value="INNER MEMBRANE PROTEIN YHJD"/>
    <property type="match status" value="1"/>
</dbReference>
<dbReference type="PIRSF" id="PIRSF035875">
    <property type="entry name" value="RNase_BN"/>
    <property type="match status" value="1"/>
</dbReference>
<keyword evidence="4 6" id="KW-1133">Transmembrane helix</keyword>
<keyword evidence="3 6" id="KW-0812">Transmembrane</keyword>
<evidence type="ECO:0000256" key="4">
    <source>
        <dbReference type="ARBA" id="ARBA00022989"/>
    </source>
</evidence>
<gene>
    <name evidence="7" type="ORF">SAMN05216508_11422</name>
</gene>
<comment type="subcellular location">
    <subcellularLocation>
        <location evidence="1">Cell membrane</location>
        <topology evidence="1">Multi-pass membrane protein</topology>
    </subcellularLocation>
</comment>
<feature type="transmembrane region" description="Helical" evidence="6">
    <location>
        <begin position="173"/>
        <end position="192"/>
    </location>
</feature>
<keyword evidence="5 6" id="KW-0472">Membrane</keyword>
<dbReference type="InterPro" id="IPR017039">
    <property type="entry name" value="Virul_fac_BrkB"/>
</dbReference>
<keyword evidence="2" id="KW-1003">Cell membrane</keyword>
<dbReference type="Pfam" id="PF03631">
    <property type="entry name" value="Virul_fac_BrkB"/>
    <property type="match status" value="1"/>
</dbReference>
<dbReference type="GO" id="GO:0005886">
    <property type="term" value="C:plasma membrane"/>
    <property type="evidence" value="ECO:0007669"/>
    <property type="project" value="UniProtKB-SubCell"/>
</dbReference>
<feature type="transmembrane region" description="Helical" evidence="6">
    <location>
        <begin position="204"/>
        <end position="225"/>
    </location>
</feature>
<evidence type="ECO:0000313" key="8">
    <source>
        <dbReference type="Proteomes" id="UP000198817"/>
    </source>
</evidence>
<dbReference type="AlphaFoldDB" id="A0A1I7HAB5"/>
<keyword evidence="8" id="KW-1185">Reference proteome</keyword>
<dbReference type="GeneID" id="78354773"/>
<sequence>MKERIRIMVRMGIRQFADPYYQGFAAQIAFYLLLSIVPTVIILMQILNVLGITSLDFLFIWLDRYVTPNMAATLKAFLENRSSTGNNIILIAMAMWSASRAQFALMRIANYTYSSGRTTGNFFKERWRSLGTMSLTVLTLVFVVVILVYGQMILRLVFGRVIQTSMISRLWSWLRWPLALVLYFLVIVFDYYLLPLKKMNVRDLLPGSIMASVGMLVVTVFYSIYTNYVVDYGLIYGSLSSVAAVLFWLYLLSWVLVLGILFNKLWRDTRDMKARKENE</sequence>
<feature type="transmembrane region" description="Helical" evidence="6">
    <location>
        <begin position="21"/>
        <end position="47"/>
    </location>
</feature>
<reference evidence="7 8" key="1">
    <citation type="submission" date="2016-10" db="EMBL/GenBank/DDBJ databases">
        <authorList>
            <person name="de Groot N.N."/>
        </authorList>
    </citation>
    <scope>NUCLEOTIDE SEQUENCE [LARGE SCALE GENOMIC DNA]</scope>
    <source>
        <strain evidence="7 8">KHGC13</strain>
    </source>
</reference>
<evidence type="ECO:0000256" key="1">
    <source>
        <dbReference type="ARBA" id="ARBA00004651"/>
    </source>
</evidence>
<evidence type="ECO:0000256" key="3">
    <source>
        <dbReference type="ARBA" id="ARBA00022692"/>
    </source>
</evidence>
<feature type="transmembrane region" description="Helical" evidence="6">
    <location>
        <begin position="245"/>
        <end position="266"/>
    </location>
</feature>
<organism evidence="7 8">
    <name type="scientific">Eubacterium pyruvativorans</name>
    <dbReference type="NCBI Taxonomy" id="155865"/>
    <lineage>
        <taxon>Bacteria</taxon>
        <taxon>Bacillati</taxon>
        <taxon>Bacillota</taxon>
        <taxon>Clostridia</taxon>
        <taxon>Eubacteriales</taxon>
        <taxon>Eubacteriaceae</taxon>
        <taxon>Eubacterium</taxon>
    </lineage>
</organism>
<dbReference type="STRING" id="155865.SAMN05216515_11522"/>
<evidence type="ECO:0000256" key="6">
    <source>
        <dbReference type="SAM" id="Phobius"/>
    </source>
</evidence>
<dbReference type="PANTHER" id="PTHR30213:SF0">
    <property type="entry name" value="UPF0761 MEMBRANE PROTEIN YIHY"/>
    <property type="match status" value="1"/>
</dbReference>
<dbReference type="Proteomes" id="UP000198817">
    <property type="component" value="Unassembled WGS sequence"/>
</dbReference>
<dbReference type="EMBL" id="FPBT01000014">
    <property type="protein sequence ID" value="SFU57644.1"/>
    <property type="molecule type" value="Genomic_DNA"/>
</dbReference>
<dbReference type="OrthoDB" id="9775903at2"/>
<feature type="transmembrane region" description="Helical" evidence="6">
    <location>
        <begin position="88"/>
        <end position="109"/>
    </location>
</feature>
<proteinExistence type="predicted"/>
<name>A0A1I7HAB5_9FIRM</name>
<evidence type="ECO:0000256" key="5">
    <source>
        <dbReference type="ARBA" id="ARBA00023136"/>
    </source>
</evidence>
<evidence type="ECO:0000256" key="2">
    <source>
        <dbReference type="ARBA" id="ARBA00022475"/>
    </source>
</evidence>
<evidence type="ECO:0000313" key="7">
    <source>
        <dbReference type="EMBL" id="SFU57644.1"/>
    </source>
</evidence>
<feature type="transmembrane region" description="Helical" evidence="6">
    <location>
        <begin position="130"/>
        <end position="153"/>
    </location>
</feature>